<accession>A0ABN8RVN6</accession>
<organism evidence="4 5">
    <name type="scientific">Porites evermanni</name>
    <dbReference type="NCBI Taxonomy" id="104178"/>
    <lineage>
        <taxon>Eukaryota</taxon>
        <taxon>Metazoa</taxon>
        <taxon>Cnidaria</taxon>
        <taxon>Anthozoa</taxon>
        <taxon>Hexacorallia</taxon>
        <taxon>Scleractinia</taxon>
        <taxon>Fungiina</taxon>
        <taxon>Poritidae</taxon>
        <taxon>Porites</taxon>
    </lineage>
</organism>
<dbReference type="SMART" id="SM00231">
    <property type="entry name" value="FA58C"/>
    <property type="match status" value="5"/>
</dbReference>
<dbReference type="InterPro" id="IPR003598">
    <property type="entry name" value="Ig_sub2"/>
</dbReference>
<feature type="compositionally biased region" description="Pro residues" evidence="1">
    <location>
        <begin position="110"/>
        <end position="119"/>
    </location>
</feature>
<comment type="caution">
    <text evidence="4">The sequence shown here is derived from an EMBL/GenBank/DDBJ whole genome shotgun (WGS) entry which is preliminary data.</text>
</comment>
<feature type="domain" description="F5/8 type C" evidence="2">
    <location>
        <begin position="464"/>
        <end position="615"/>
    </location>
</feature>
<feature type="region of interest" description="Disordered" evidence="1">
    <location>
        <begin position="45"/>
        <end position="64"/>
    </location>
</feature>
<dbReference type="SMART" id="SM00408">
    <property type="entry name" value="IGc2"/>
    <property type="match status" value="3"/>
</dbReference>
<dbReference type="Gene3D" id="2.60.40.10">
    <property type="entry name" value="Immunoglobulins"/>
    <property type="match status" value="3"/>
</dbReference>
<feature type="domain" description="Ig-like" evidence="3">
    <location>
        <begin position="283"/>
        <end position="370"/>
    </location>
</feature>
<dbReference type="Pfam" id="PF13927">
    <property type="entry name" value="Ig_3"/>
    <property type="match status" value="3"/>
</dbReference>
<keyword evidence="5" id="KW-1185">Reference proteome</keyword>
<feature type="domain" description="F5/8 type C" evidence="2">
    <location>
        <begin position="779"/>
        <end position="930"/>
    </location>
</feature>
<dbReference type="PANTHER" id="PTHR24543">
    <property type="entry name" value="MULTICOPPER OXIDASE-RELATED"/>
    <property type="match status" value="1"/>
</dbReference>
<proteinExistence type="predicted"/>
<dbReference type="CDD" id="cd00057">
    <property type="entry name" value="FA58C"/>
    <property type="match status" value="5"/>
</dbReference>
<feature type="domain" description="F5/8 type C" evidence="2">
    <location>
        <begin position="940"/>
        <end position="1091"/>
    </location>
</feature>
<dbReference type="InterPro" id="IPR008979">
    <property type="entry name" value="Galactose-bd-like_sf"/>
</dbReference>
<dbReference type="SMART" id="SM00409">
    <property type="entry name" value="IG"/>
    <property type="match status" value="3"/>
</dbReference>
<dbReference type="SUPFAM" id="SSF49785">
    <property type="entry name" value="Galactose-binding domain-like"/>
    <property type="match status" value="5"/>
</dbReference>
<dbReference type="Pfam" id="PF01391">
    <property type="entry name" value="Collagen"/>
    <property type="match status" value="1"/>
</dbReference>
<feature type="region of interest" description="Disordered" evidence="1">
    <location>
        <begin position="103"/>
        <end position="190"/>
    </location>
</feature>
<evidence type="ECO:0000313" key="4">
    <source>
        <dbReference type="EMBL" id="CAH3183387.1"/>
    </source>
</evidence>
<evidence type="ECO:0000256" key="1">
    <source>
        <dbReference type="SAM" id="MobiDB-lite"/>
    </source>
</evidence>
<sequence>MATQKQRMPSFASILSVLSIVFYCAGFLTVELELHEQKKRINALENNSETKGQSSRDPNLVGNQPSRLQSLELLRDRRQVNSVNATRKINKLLSELRPHICQSHGVTCSPGPPGPPGRPGPRGGKGARGRRGQKGKPGNKGDQGIMGSPGKSGKQGIMGPVGPAGEAGPKGQKGDTGSAGMPGSKGEPGESISVATVAVSPTRLTVNESESASFHCSVTGNPKPTVIWSKLNSQSKIRQSAVSGGILHLRNIKGGDAGVYNCSAVNILGQAHAVGQLEVNVRPAISLNAGPFHFLEGSDVTLPVCHVTGHPPPVVTWSKSFGQLPQGRVQSNKSVIKLLSVRKADSDNYLCTATNLLGTVVKRTHIVVVSMPRFIVKPPIKLVAHGKSRLTLNCSATGDPRPVISWRKQGAQLPTGRSQQTNGVLVITNLRKGDAGNYICAATSAGVFNVEAVTSVEICATRACKDPLGMESYVISDGQISASSQWDVNHAAIQGRLNFKAGSGKQGGWSSGYNNVNQWLQIDLGDPNTDVTGLATQGRNAGSQWVTKYKMQYSVDGINFQYYVEQGAEKEFTGNTDEDTIVFHSLSNSIKARYIRFRPTAWYGHISMRAEIYGCLVLLPVPAECKQPLGMKSGDISDRRITASSEWDSNYAAIQGRLFFMAGSHKAGSWSARHNNLDQWLQIDLLDQITKVTAVSTQGRNAFSQWVTKYKLQYSVDGVNFQYYTEVAEKEFTRNADRDSVVFHSLINAITGARYIRFRPTAWYGHISMRVEVYGCKACRDPLGMESYVISDAQISASSQWDNNHAAIQGRLNFKAGSGKRGGWSSKYNNVNQWLQIDLGDPNTDVTGLSTQGRNAHSQWVTKYKMQYSVDGTNFQYYVEQGAEKEFTGNTDQDTIVFHSLSNPIKARYIRFRPTAWYRHVSMRVEVYGCLVLLPVPAECKQALGMKSGDIYDRQITASSEWDSNHAAIQGRLFFLAGSGKQGSWSARHNNLDQWLQIDLLDEITKVTAVSTQGRNGASQWVTKYKLQYSVDGVKFQYYTEVGEKEFTGNADRDSVVFHSLINPITGARYIRFRPTAWYGHISMRVEVYGCKECQTPLGMQNGAIQDAQIKASSEWDGNHAAIQGRLHFKAIAGKAGSWSARSNDMNQWLQIDLGNQHTKVKRVATQGRNAFNQWVTKYKLLFSDNGVNFHYYKEQGNGAIKEFAGNTNKDTVVIHKLIKPIRARFIRFQPTAWYGHISMRVEVFGCKGTVTYNSKT</sequence>
<feature type="domain" description="F5/8 type C" evidence="2">
    <location>
        <begin position="1094"/>
        <end position="1247"/>
    </location>
</feature>
<dbReference type="PANTHER" id="PTHR24543:SF325">
    <property type="entry name" value="F5_8 TYPE C DOMAIN-CONTAINING PROTEIN"/>
    <property type="match status" value="1"/>
</dbReference>
<dbReference type="InterPro" id="IPR036179">
    <property type="entry name" value="Ig-like_dom_sf"/>
</dbReference>
<name>A0ABN8RVN6_9CNID</name>
<gene>
    <name evidence="4" type="ORF">PEVE_00014832</name>
</gene>
<evidence type="ECO:0000313" key="5">
    <source>
        <dbReference type="Proteomes" id="UP001159427"/>
    </source>
</evidence>
<evidence type="ECO:0000259" key="3">
    <source>
        <dbReference type="PROSITE" id="PS50835"/>
    </source>
</evidence>
<dbReference type="PROSITE" id="PS50835">
    <property type="entry name" value="IG_LIKE"/>
    <property type="match status" value="3"/>
</dbReference>
<dbReference type="Proteomes" id="UP001159427">
    <property type="component" value="Unassembled WGS sequence"/>
</dbReference>
<feature type="domain" description="Ig-like" evidence="3">
    <location>
        <begin position="188"/>
        <end position="280"/>
    </location>
</feature>
<dbReference type="InterPro" id="IPR000421">
    <property type="entry name" value="FA58C"/>
</dbReference>
<dbReference type="SUPFAM" id="SSF48726">
    <property type="entry name" value="Immunoglobulin"/>
    <property type="match status" value="3"/>
</dbReference>
<dbReference type="PROSITE" id="PS50022">
    <property type="entry name" value="FA58C_3"/>
    <property type="match status" value="5"/>
</dbReference>
<feature type="domain" description="F5/8 type C" evidence="2">
    <location>
        <begin position="625"/>
        <end position="776"/>
    </location>
</feature>
<feature type="compositionally biased region" description="Basic residues" evidence="1">
    <location>
        <begin position="125"/>
        <end position="134"/>
    </location>
</feature>
<dbReference type="Pfam" id="PF00754">
    <property type="entry name" value="F5_F8_type_C"/>
    <property type="match status" value="5"/>
</dbReference>
<dbReference type="InterPro" id="IPR013783">
    <property type="entry name" value="Ig-like_fold"/>
</dbReference>
<evidence type="ECO:0000259" key="2">
    <source>
        <dbReference type="PROSITE" id="PS50022"/>
    </source>
</evidence>
<feature type="domain" description="Ig-like" evidence="3">
    <location>
        <begin position="372"/>
        <end position="454"/>
    </location>
</feature>
<dbReference type="PROSITE" id="PS01286">
    <property type="entry name" value="FA58C_2"/>
    <property type="match status" value="5"/>
</dbReference>
<protein>
    <submittedName>
        <fullName evidence="4">Uncharacterized protein</fullName>
    </submittedName>
</protein>
<dbReference type="Gene3D" id="2.60.120.260">
    <property type="entry name" value="Galactose-binding domain-like"/>
    <property type="match status" value="5"/>
</dbReference>
<dbReference type="InterPro" id="IPR003599">
    <property type="entry name" value="Ig_sub"/>
</dbReference>
<dbReference type="EMBL" id="CALNXI010002127">
    <property type="protein sequence ID" value="CAH3183387.1"/>
    <property type="molecule type" value="Genomic_DNA"/>
</dbReference>
<dbReference type="InterPro" id="IPR008160">
    <property type="entry name" value="Collagen"/>
</dbReference>
<reference evidence="4 5" key="1">
    <citation type="submission" date="2022-05" db="EMBL/GenBank/DDBJ databases">
        <authorList>
            <consortium name="Genoscope - CEA"/>
            <person name="William W."/>
        </authorList>
    </citation>
    <scope>NUCLEOTIDE SEQUENCE [LARGE SCALE GENOMIC DNA]</scope>
</reference>
<dbReference type="InterPro" id="IPR007110">
    <property type="entry name" value="Ig-like_dom"/>
</dbReference>